<dbReference type="SMART" id="SM00354">
    <property type="entry name" value="HTH_LACI"/>
    <property type="match status" value="1"/>
</dbReference>
<dbReference type="InterPro" id="IPR001761">
    <property type="entry name" value="Peripla_BP/Lac1_sug-bd_dom"/>
</dbReference>
<dbReference type="InterPro" id="IPR010982">
    <property type="entry name" value="Lambda_DNA-bd_dom_sf"/>
</dbReference>
<evidence type="ECO:0000313" key="6">
    <source>
        <dbReference type="Proteomes" id="UP000704762"/>
    </source>
</evidence>
<accession>A0ABS2RQ96</accession>
<gene>
    <name evidence="5" type="ORF">JOE57_003583</name>
</gene>
<dbReference type="PANTHER" id="PTHR30146">
    <property type="entry name" value="LACI-RELATED TRANSCRIPTIONAL REPRESSOR"/>
    <property type="match status" value="1"/>
</dbReference>
<feature type="domain" description="HTH lacI-type" evidence="4">
    <location>
        <begin position="3"/>
        <end position="57"/>
    </location>
</feature>
<evidence type="ECO:0000256" key="1">
    <source>
        <dbReference type="ARBA" id="ARBA00023015"/>
    </source>
</evidence>
<organism evidence="5 6">
    <name type="scientific">Microlunatus panaciterrae</name>
    <dbReference type="NCBI Taxonomy" id="400768"/>
    <lineage>
        <taxon>Bacteria</taxon>
        <taxon>Bacillati</taxon>
        <taxon>Actinomycetota</taxon>
        <taxon>Actinomycetes</taxon>
        <taxon>Propionibacteriales</taxon>
        <taxon>Propionibacteriaceae</taxon>
        <taxon>Microlunatus</taxon>
    </lineage>
</organism>
<dbReference type="PROSITE" id="PS50932">
    <property type="entry name" value="HTH_LACI_2"/>
    <property type="match status" value="1"/>
</dbReference>
<dbReference type="Pfam" id="PF00532">
    <property type="entry name" value="Peripla_BP_1"/>
    <property type="match status" value="1"/>
</dbReference>
<dbReference type="CDD" id="cd01392">
    <property type="entry name" value="HTH_LacI"/>
    <property type="match status" value="1"/>
</dbReference>
<dbReference type="Gene3D" id="3.40.50.2300">
    <property type="match status" value="2"/>
</dbReference>
<proteinExistence type="predicted"/>
<protein>
    <submittedName>
        <fullName evidence="5">LacI family transcriptional regulator</fullName>
    </submittedName>
</protein>
<dbReference type="SUPFAM" id="SSF53822">
    <property type="entry name" value="Periplasmic binding protein-like I"/>
    <property type="match status" value="1"/>
</dbReference>
<evidence type="ECO:0000256" key="3">
    <source>
        <dbReference type="ARBA" id="ARBA00023163"/>
    </source>
</evidence>
<keyword evidence="2" id="KW-0238">DNA-binding</keyword>
<dbReference type="PANTHER" id="PTHR30146:SF109">
    <property type="entry name" value="HTH-TYPE TRANSCRIPTIONAL REGULATOR GALS"/>
    <property type="match status" value="1"/>
</dbReference>
<sequence>MAPTIRDVAEASGVSISTASKGLHGKGRMRDDTRDRIIAVARELGFRPNLNASSLTSGRTFTVGLLTRDGYGRFTPTLLGGIEDSLTAETSSLLLCDARRDTVRERHYLDALIAKRVDGLIITGRATDPTPHAPRNLPFPVVYAYRTSDDPTDTSVTVDDEHGGYLAGRQLLRQGCRSILHLTGPAHYLAVTERISGARRALAEHGLELPDERVVHLPFDENQAYRSVNRLLERFPDTDGIFCGNDQLGRGVADALTAAGRRVPEDIALVGFDNWTLLAAHTRPPLTSIDMNLYSLGRTVGETMLNSINGSATPGVVKQTCMLAIRESCPAPAEGDPVWTSDYPMIPDA</sequence>
<dbReference type="Gene3D" id="1.10.260.40">
    <property type="entry name" value="lambda repressor-like DNA-binding domains"/>
    <property type="match status" value="1"/>
</dbReference>
<dbReference type="Pfam" id="PF00356">
    <property type="entry name" value="LacI"/>
    <property type="match status" value="1"/>
</dbReference>
<dbReference type="CDD" id="cd06288">
    <property type="entry name" value="PBP1_sucrose_transcription_regulator"/>
    <property type="match status" value="1"/>
</dbReference>
<name>A0ABS2RQ96_9ACTN</name>
<keyword evidence="1" id="KW-0805">Transcription regulation</keyword>
<dbReference type="EMBL" id="JAFBCF010000001">
    <property type="protein sequence ID" value="MBM7800662.1"/>
    <property type="molecule type" value="Genomic_DNA"/>
</dbReference>
<dbReference type="InterPro" id="IPR028082">
    <property type="entry name" value="Peripla_BP_I"/>
</dbReference>
<dbReference type="InterPro" id="IPR000843">
    <property type="entry name" value="HTH_LacI"/>
</dbReference>
<keyword evidence="3" id="KW-0804">Transcription</keyword>
<evidence type="ECO:0000259" key="4">
    <source>
        <dbReference type="PROSITE" id="PS50932"/>
    </source>
</evidence>
<dbReference type="Proteomes" id="UP000704762">
    <property type="component" value="Unassembled WGS sequence"/>
</dbReference>
<keyword evidence="6" id="KW-1185">Reference proteome</keyword>
<reference evidence="5 6" key="1">
    <citation type="submission" date="2021-01" db="EMBL/GenBank/DDBJ databases">
        <title>Sequencing the genomes of 1000 actinobacteria strains.</title>
        <authorList>
            <person name="Klenk H.-P."/>
        </authorList>
    </citation>
    <scope>NUCLEOTIDE SEQUENCE [LARGE SCALE GENOMIC DNA]</scope>
    <source>
        <strain evidence="5 6">DSM 18662</strain>
    </source>
</reference>
<evidence type="ECO:0000313" key="5">
    <source>
        <dbReference type="EMBL" id="MBM7800662.1"/>
    </source>
</evidence>
<dbReference type="RefSeq" id="WP_204920014.1">
    <property type="nucleotide sequence ID" value="NZ_BAAAQP010000003.1"/>
</dbReference>
<evidence type="ECO:0000256" key="2">
    <source>
        <dbReference type="ARBA" id="ARBA00023125"/>
    </source>
</evidence>
<dbReference type="SUPFAM" id="SSF47413">
    <property type="entry name" value="lambda repressor-like DNA-binding domains"/>
    <property type="match status" value="1"/>
</dbReference>
<comment type="caution">
    <text evidence="5">The sequence shown here is derived from an EMBL/GenBank/DDBJ whole genome shotgun (WGS) entry which is preliminary data.</text>
</comment>